<sequence>MCGLACLDSEPLLLLPFIAKGINSFHICTDTLPGANGFRPSLEDAVGRSNLPLLKWEAQQTIDLLASPRYDRAIRRLLDHDQSARSRRGSADRINRSFNAWNVPERRRRMNSVNRRAGPLTEHFAAAVCEQPPAPSMTTTDPEQKVHRIRSASCVVVSRWLVE</sequence>
<evidence type="ECO:0000313" key="1">
    <source>
        <dbReference type="EMBL" id="CAD8367247.1"/>
    </source>
</evidence>
<protein>
    <submittedName>
        <fullName evidence="1">Uncharacterized protein</fullName>
    </submittedName>
</protein>
<name>A0A7S0FLP1_9STRA</name>
<dbReference type="AlphaFoldDB" id="A0A7S0FLP1"/>
<reference evidence="1" key="1">
    <citation type="submission" date="2021-01" db="EMBL/GenBank/DDBJ databases">
        <authorList>
            <person name="Corre E."/>
            <person name="Pelletier E."/>
            <person name="Niang G."/>
            <person name="Scheremetjew M."/>
            <person name="Finn R."/>
            <person name="Kale V."/>
            <person name="Holt S."/>
            <person name="Cochrane G."/>
            <person name="Meng A."/>
            <person name="Brown T."/>
            <person name="Cohen L."/>
        </authorList>
    </citation>
    <scope>NUCLEOTIDE SEQUENCE</scope>
    <source>
        <strain evidence="1">CCMP3303</strain>
    </source>
</reference>
<accession>A0A7S0FLP1</accession>
<gene>
    <name evidence="1" type="ORF">MPOL1434_LOCUS4332</name>
</gene>
<dbReference type="EMBL" id="HBEJ01007361">
    <property type="protein sequence ID" value="CAD8367247.1"/>
    <property type="molecule type" value="Transcribed_RNA"/>
</dbReference>
<organism evidence="1">
    <name type="scientific">Minutocellus polymorphus</name>
    <dbReference type="NCBI Taxonomy" id="265543"/>
    <lineage>
        <taxon>Eukaryota</taxon>
        <taxon>Sar</taxon>
        <taxon>Stramenopiles</taxon>
        <taxon>Ochrophyta</taxon>
        <taxon>Bacillariophyta</taxon>
        <taxon>Mediophyceae</taxon>
        <taxon>Cymatosirophycidae</taxon>
        <taxon>Cymatosirales</taxon>
        <taxon>Cymatosiraceae</taxon>
        <taxon>Minutocellus</taxon>
    </lineage>
</organism>
<proteinExistence type="predicted"/>